<gene>
    <name evidence="11" type="ORF">CQ394_14220</name>
</gene>
<dbReference type="InterPro" id="IPR004090">
    <property type="entry name" value="Chemotax_Me-accpt_rcpt"/>
</dbReference>
<evidence type="ECO:0000256" key="5">
    <source>
        <dbReference type="ARBA" id="ARBA00022989"/>
    </source>
</evidence>
<feature type="transmembrane region" description="Helical" evidence="9">
    <location>
        <begin position="21"/>
        <end position="41"/>
    </location>
</feature>
<dbReference type="CDD" id="cd18773">
    <property type="entry name" value="PDC1_HK_sensor"/>
    <property type="match status" value="1"/>
</dbReference>
<dbReference type="EMBL" id="PDCJ01000002">
    <property type="protein sequence ID" value="PEG29805.1"/>
    <property type="molecule type" value="Genomic_DNA"/>
</dbReference>
<evidence type="ECO:0000256" key="7">
    <source>
        <dbReference type="ARBA" id="ARBA00029447"/>
    </source>
</evidence>
<evidence type="ECO:0000259" key="10">
    <source>
        <dbReference type="PROSITE" id="PS50111"/>
    </source>
</evidence>
<keyword evidence="5 9" id="KW-1133">Transmembrane helix</keyword>
<dbReference type="PANTHER" id="PTHR43531">
    <property type="entry name" value="PROTEIN ICFG"/>
    <property type="match status" value="1"/>
</dbReference>
<evidence type="ECO:0000256" key="4">
    <source>
        <dbReference type="ARBA" id="ARBA00022692"/>
    </source>
</evidence>
<dbReference type="SMART" id="SM00283">
    <property type="entry name" value="MA"/>
    <property type="match status" value="1"/>
</dbReference>
<dbReference type="GO" id="GO:0004888">
    <property type="term" value="F:transmembrane signaling receptor activity"/>
    <property type="evidence" value="ECO:0007669"/>
    <property type="project" value="InterPro"/>
</dbReference>
<dbReference type="GeneID" id="68876111"/>
<comment type="subcellular location">
    <subcellularLocation>
        <location evidence="1">Cell membrane</location>
        <topology evidence="1">Multi-pass membrane protein</topology>
    </subcellularLocation>
</comment>
<dbReference type="InterPro" id="IPR033479">
    <property type="entry name" value="dCache_1"/>
</dbReference>
<name>A0A2A7MDP7_9CLOT</name>
<dbReference type="Gene3D" id="3.30.450.20">
    <property type="entry name" value="PAS domain"/>
    <property type="match status" value="2"/>
</dbReference>
<keyword evidence="3" id="KW-0145">Chemotaxis</keyword>
<organism evidence="11 12">
    <name type="scientific">Clostridium neonatale</name>
    <dbReference type="NCBI Taxonomy" id="137838"/>
    <lineage>
        <taxon>Bacteria</taxon>
        <taxon>Bacillati</taxon>
        <taxon>Bacillota</taxon>
        <taxon>Clostridia</taxon>
        <taxon>Eubacteriales</taxon>
        <taxon>Clostridiaceae</taxon>
        <taxon>Clostridium</taxon>
    </lineage>
</organism>
<dbReference type="RefSeq" id="WP_058293972.1">
    <property type="nucleotide sequence ID" value="NZ_CAKJVD010000039.1"/>
</dbReference>
<dbReference type="GO" id="GO:0006935">
    <property type="term" value="P:chemotaxis"/>
    <property type="evidence" value="ECO:0007669"/>
    <property type="project" value="UniProtKB-KW"/>
</dbReference>
<evidence type="ECO:0000313" key="12">
    <source>
        <dbReference type="Proteomes" id="UP000220840"/>
    </source>
</evidence>
<dbReference type="OrthoDB" id="9814363at2"/>
<dbReference type="SUPFAM" id="SSF103190">
    <property type="entry name" value="Sensory domain-like"/>
    <property type="match status" value="1"/>
</dbReference>
<keyword evidence="4 9" id="KW-0812">Transmembrane</keyword>
<keyword evidence="2" id="KW-1003">Cell membrane</keyword>
<dbReference type="AlphaFoldDB" id="A0A2A7MDP7"/>
<dbReference type="STRING" id="137838.GCA_001458595_01075"/>
<comment type="similarity">
    <text evidence="7">Belongs to the methyl-accepting chemotaxis (MCP) protein family.</text>
</comment>
<keyword evidence="12" id="KW-1185">Reference proteome</keyword>
<dbReference type="Pfam" id="PF00015">
    <property type="entry name" value="MCPsignal"/>
    <property type="match status" value="1"/>
</dbReference>
<keyword evidence="8" id="KW-0807">Transducer</keyword>
<evidence type="ECO:0000256" key="8">
    <source>
        <dbReference type="PROSITE-ProRule" id="PRU00284"/>
    </source>
</evidence>
<dbReference type="Gene3D" id="1.10.287.950">
    <property type="entry name" value="Methyl-accepting chemotaxis protein"/>
    <property type="match status" value="1"/>
</dbReference>
<evidence type="ECO:0000256" key="2">
    <source>
        <dbReference type="ARBA" id="ARBA00022475"/>
    </source>
</evidence>
<dbReference type="Proteomes" id="UP000220840">
    <property type="component" value="Unassembled WGS sequence"/>
</dbReference>
<proteinExistence type="inferred from homology"/>
<dbReference type="InterPro" id="IPR004089">
    <property type="entry name" value="MCPsignal_dom"/>
</dbReference>
<dbReference type="PRINTS" id="PR00260">
    <property type="entry name" value="CHEMTRNSDUCR"/>
</dbReference>
<evidence type="ECO:0000256" key="6">
    <source>
        <dbReference type="ARBA" id="ARBA00023136"/>
    </source>
</evidence>
<evidence type="ECO:0000256" key="3">
    <source>
        <dbReference type="ARBA" id="ARBA00022500"/>
    </source>
</evidence>
<sequence length="671" mass="74816">MKKIERYKDIFSKKKSLSSLILIYVTTICILLMGTITIINISKVYNNTKKQAQEYLKNTALTSKENFNSWFDNKIGILKLVENNIELLNWDTEENAAVLQEYMAKEAKNNNEILAIYFANVDGNYVDSSGWIPEAGYNAKDRDWYKDAVDSDGYYISAPYSDAESGGLVITISKNIKINNNLVGVIALDVPIDKLKEFINNLTYEDGSYAFIIDDKEQIIVHPNEDIMPKDGKILKISDFPVDYNGILNSEDGNINNSVDIQGNKCYSVVETLDYGNWRIIFNYPKKIIQKELVKEIGLNTSVLVISIIISGVLISKFSKKYITPIEETSNLLNEFSKGNLKLDSSNIDKNSKEVIEMTEMVDNVANTLSGYVIEISNVLGEFSKGNFTVIPQLDYIGDFYTIKESMLSISNKLNDTLSSISNSADELKGRANNIEKVSNNIANAATDQSSIIEEFIASTEEISGNIIKSMEQIEESSKISQSAKEYAIHGTETINEMLESMNEISVASKSISNIIKIIDEIASQTNLLALNAAIESARAGEAGKGFAVVAEEVRELANRSIETVRQIENIIIDTLKKVEHGQEVANNTAKSFDNIVNSIECSVEITENLLDNSKSQKVALEELMLGTKQISNIVENNLYTSQESSSVSEELLSQAISLKQLIEYFKLKQE</sequence>
<dbReference type="GO" id="GO:0007165">
    <property type="term" value="P:signal transduction"/>
    <property type="evidence" value="ECO:0007669"/>
    <property type="project" value="UniProtKB-KW"/>
</dbReference>
<comment type="caution">
    <text evidence="11">The sequence shown here is derived from an EMBL/GenBank/DDBJ whole genome shotgun (WGS) entry which is preliminary data.</text>
</comment>
<reference evidence="11 12" key="1">
    <citation type="submission" date="2017-10" db="EMBL/GenBank/DDBJ databases">
        <title>Effective Description of Clostridium neonatale sp. nov. linked to necrotizing enterocolitis in neonates and a clarification of species assignable to the genus Clostridium (Prazmowski 1880) emend. Lawson and Rainey 2016.</title>
        <authorList>
            <person name="Bernard K."/>
            <person name="Burdz T."/>
            <person name="Wiebe D."/>
            <person name="Balcewich B."/>
            <person name="Alfa M."/>
            <person name="Bernier A.-M."/>
        </authorList>
    </citation>
    <scope>NUCLEOTIDE SEQUENCE [LARGE SCALE GENOMIC DNA]</scope>
    <source>
        <strain evidence="11 12">LCDC99A005</strain>
    </source>
</reference>
<dbReference type="PANTHER" id="PTHR43531:SF11">
    <property type="entry name" value="METHYL-ACCEPTING CHEMOTAXIS PROTEIN 3"/>
    <property type="match status" value="1"/>
</dbReference>
<evidence type="ECO:0000256" key="1">
    <source>
        <dbReference type="ARBA" id="ARBA00004651"/>
    </source>
</evidence>
<evidence type="ECO:0000313" key="11">
    <source>
        <dbReference type="EMBL" id="PEG29805.1"/>
    </source>
</evidence>
<dbReference type="Pfam" id="PF02743">
    <property type="entry name" value="dCache_1"/>
    <property type="match status" value="1"/>
</dbReference>
<feature type="domain" description="Methyl-accepting transducer" evidence="10">
    <location>
        <begin position="424"/>
        <end position="653"/>
    </location>
</feature>
<accession>A0A2A7MDP7</accession>
<dbReference type="InterPro" id="IPR029151">
    <property type="entry name" value="Sensor-like_sf"/>
</dbReference>
<dbReference type="InterPro" id="IPR051310">
    <property type="entry name" value="MCP_chemotaxis"/>
</dbReference>
<keyword evidence="6 9" id="KW-0472">Membrane</keyword>
<evidence type="ECO:0000256" key="9">
    <source>
        <dbReference type="SAM" id="Phobius"/>
    </source>
</evidence>
<dbReference type="PROSITE" id="PS50111">
    <property type="entry name" value="CHEMOTAXIS_TRANSDUC_2"/>
    <property type="match status" value="1"/>
</dbReference>
<protein>
    <submittedName>
        <fullName evidence="11">Methyl-accepting chemotaxis protein</fullName>
    </submittedName>
</protein>
<dbReference type="SUPFAM" id="SSF58104">
    <property type="entry name" value="Methyl-accepting chemotaxis protein (MCP) signaling domain"/>
    <property type="match status" value="1"/>
</dbReference>
<dbReference type="GO" id="GO:0005886">
    <property type="term" value="C:plasma membrane"/>
    <property type="evidence" value="ECO:0007669"/>
    <property type="project" value="UniProtKB-SubCell"/>
</dbReference>